<dbReference type="EMBL" id="CADCXU010008173">
    <property type="protein sequence ID" value="CAA9999072.1"/>
    <property type="molecule type" value="Genomic_DNA"/>
</dbReference>
<dbReference type="AlphaFoldDB" id="A0A6H5G914"/>
<proteinExistence type="predicted"/>
<protein>
    <submittedName>
        <fullName evidence="1">Uncharacterized protein</fullName>
    </submittedName>
</protein>
<name>A0A6H5G914_9HEMI</name>
<feature type="non-terminal residue" evidence="1">
    <location>
        <position position="85"/>
    </location>
</feature>
<evidence type="ECO:0000313" key="1">
    <source>
        <dbReference type="EMBL" id="CAA9999072.1"/>
    </source>
</evidence>
<keyword evidence="2" id="KW-1185">Reference proteome</keyword>
<gene>
    <name evidence="1" type="ORF">NTEN_LOCUS5355</name>
</gene>
<sequence length="85" mass="8921">MKLSVKIPLPSTKKLSASDEIGGKNIESTVRSDPTNVGNTNLSNVDSGFGKTSVGVALHLLSPLGGHSRHLSRITRIPSESNSLL</sequence>
<dbReference type="Proteomes" id="UP000479000">
    <property type="component" value="Unassembled WGS sequence"/>
</dbReference>
<evidence type="ECO:0000313" key="2">
    <source>
        <dbReference type="Proteomes" id="UP000479000"/>
    </source>
</evidence>
<organism evidence="1 2">
    <name type="scientific">Nesidiocoris tenuis</name>
    <dbReference type="NCBI Taxonomy" id="355587"/>
    <lineage>
        <taxon>Eukaryota</taxon>
        <taxon>Metazoa</taxon>
        <taxon>Ecdysozoa</taxon>
        <taxon>Arthropoda</taxon>
        <taxon>Hexapoda</taxon>
        <taxon>Insecta</taxon>
        <taxon>Pterygota</taxon>
        <taxon>Neoptera</taxon>
        <taxon>Paraneoptera</taxon>
        <taxon>Hemiptera</taxon>
        <taxon>Heteroptera</taxon>
        <taxon>Panheteroptera</taxon>
        <taxon>Cimicomorpha</taxon>
        <taxon>Miridae</taxon>
        <taxon>Dicyphina</taxon>
        <taxon>Nesidiocoris</taxon>
    </lineage>
</organism>
<accession>A0A6H5G914</accession>
<reference evidence="1 2" key="1">
    <citation type="submission" date="2020-02" db="EMBL/GenBank/DDBJ databases">
        <authorList>
            <person name="Ferguson B K."/>
        </authorList>
    </citation>
    <scope>NUCLEOTIDE SEQUENCE [LARGE SCALE GENOMIC DNA]</scope>
</reference>